<proteinExistence type="predicted"/>
<reference evidence="1 2" key="2">
    <citation type="journal article" date="2022" name="Mol. Ecol. Resour.">
        <title>The genomes of chicory, endive, great burdock and yacon provide insights into Asteraceae paleo-polyploidization history and plant inulin production.</title>
        <authorList>
            <person name="Fan W."/>
            <person name="Wang S."/>
            <person name="Wang H."/>
            <person name="Wang A."/>
            <person name="Jiang F."/>
            <person name="Liu H."/>
            <person name="Zhao H."/>
            <person name="Xu D."/>
            <person name="Zhang Y."/>
        </authorList>
    </citation>
    <scope>NUCLEOTIDE SEQUENCE [LARGE SCALE GENOMIC DNA]</scope>
    <source>
        <strain evidence="2">cv. Punajuju</strain>
        <tissue evidence="1">Leaves</tissue>
    </source>
</reference>
<keyword evidence="2" id="KW-1185">Reference proteome</keyword>
<name>A0ACB9AJS1_CICIN</name>
<sequence length="81" mass="8613">MVVTLDDGNETGDENSTASSTICSPSTLISRHPPFALHLLDLASVIGSAPNNATKRPPSSLLVALTAIEAIYEYTCLVYYN</sequence>
<comment type="caution">
    <text evidence="1">The sequence shown here is derived from an EMBL/GenBank/DDBJ whole genome shotgun (WGS) entry which is preliminary data.</text>
</comment>
<organism evidence="1 2">
    <name type="scientific">Cichorium intybus</name>
    <name type="common">Chicory</name>
    <dbReference type="NCBI Taxonomy" id="13427"/>
    <lineage>
        <taxon>Eukaryota</taxon>
        <taxon>Viridiplantae</taxon>
        <taxon>Streptophyta</taxon>
        <taxon>Embryophyta</taxon>
        <taxon>Tracheophyta</taxon>
        <taxon>Spermatophyta</taxon>
        <taxon>Magnoliopsida</taxon>
        <taxon>eudicotyledons</taxon>
        <taxon>Gunneridae</taxon>
        <taxon>Pentapetalae</taxon>
        <taxon>asterids</taxon>
        <taxon>campanulids</taxon>
        <taxon>Asterales</taxon>
        <taxon>Asteraceae</taxon>
        <taxon>Cichorioideae</taxon>
        <taxon>Cichorieae</taxon>
        <taxon>Cichoriinae</taxon>
        <taxon>Cichorium</taxon>
    </lineage>
</organism>
<reference evidence="2" key="1">
    <citation type="journal article" date="2022" name="Mol. Ecol. Resour.">
        <title>The genomes of chicory, endive, great burdock and yacon provide insights into Asteraceae palaeo-polyploidization history and plant inulin production.</title>
        <authorList>
            <person name="Fan W."/>
            <person name="Wang S."/>
            <person name="Wang H."/>
            <person name="Wang A."/>
            <person name="Jiang F."/>
            <person name="Liu H."/>
            <person name="Zhao H."/>
            <person name="Xu D."/>
            <person name="Zhang Y."/>
        </authorList>
    </citation>
    <scope>NUCLEOTIDE SEQUENCE [LARGE SCALE GENOMIC DNA]</scope>
    <source>
        <strain evidence="2">cv. Punajuju</strain>
    </source>
</reference>
<evidence type="ECO:0000313" key="2">
    <source>
        <dbReference type="Proteomes" id="UP001055811"/>
    </source>
</evidence>
<accession>A0ACB9AJS1</accession>
<dbReference type="EMBL" id="CM042015">
    <property type="protein sequence ID" value="KAI3710284.1"/>
    <property type="molecule type" value="Genomic_DNA"/>
</dbReference>
<dbReference type="Proteomes" id="UP001055811">
    <property type="component" value="Linkage Group LG07"/>
</dbReference>
<protein>
    <submittedName>
        <fullName evidence="1">Uncharacterized protein</fullName>
    </submittedName>
</protein>
<evidence type="ECO:0000313" key="1">
    <source>
        <dbReference type="EMBL" id="KAI3710284.1"/>
    </source>
</evidence>
<gene>
    <name evidence="1" type="ORF">L2E82_40062</name>
</gene>